<keyword evidence="3 5" id="KW-0378">Hydrolase</keyword>
<reference evidence="10" key="1">
    <citation type="submission" date="2015-07" db="EMBL/GenBank/DDBJ databases">
        <title>Draft genome sequence of the purine-degrading Gottschalkia purinilyticum DSM 1384 (formerly Clostridium purinilyticum).</title>
        <authorList>
            <person name="Poehlein A."/>
            <person name="Schiel-Bengelsdorf B."/>
            <person name="Bengelsdorf F.R."/>
            <person name="Daniel R."/>
            <person name="Duerre P."/>
        </authorList>
    </citation>
    <scope>NUCLEOTIDE SEQUENCE [LARGE SCALE GENOMIC DNA]</scope>
    <source>
        <strain evidence="10">DSM 1384</strain>
    </source>
</reference>
<evidence type="ECO:0000256" key="1">
    <source>
        <dbReference type="ARBA" id="ARBA00022722"/>
    </source>
</evidence>
<dbReference type="Pfam" id="PF00013">
    <property type="entry name" value="KH_1"/>
    <property type="match status" value="1"/>
</dbReference>
<dbReference type="Gene3D" id="1.10.3210.10">
    <property type="entry name" value="Hypothetical protein af1432"/>
    <property type="match status" value="1"/>
</dbReference>
<dbReference type="EC" id="3.1.-.-" evidence="5 6"/>
<dbReference type="GO" id="GO:0005886">
    <property type="term" value="C:plasma membrane"/>
    <property type="evidence" value="ECO:0007669"/>
    <property type="project" value="UniProtKB-SubCell"/>
</dbReference>
<dbReference type="InterPro" id="IPR017705">
    <property type="entry name" value="Ribonuclease_Y"/>
</dbReference>
<dbReference type="InterPro" id="IPR036612">
    <property type="entry name" value="KH_dom_type_1_sf"/>
</dbReference>
<dbReference type="SMART" id="SM00322">
    <property type="entry name" value="KH"/>
    <property type="match status" value="1"/>
</dbReference>
<dbReference type="InterPro" id="IPR006675">
    <property type="entry name" value="HDIG_dom"/>
</dbReference>
<evidence type="ECO:0000313" key="10">
    <source>
        <dbReference type="Proteomes" id="UP000037267"/>
    </source>
</evidence>
<dbReference type="GO" id="GO:0004521">
    <property type="term" value="F:RNA endonuclease activity"/>
    <property type="evidence" value="ECO:0007669"/>
    <property type="project" value="UniProtKB-UniRule"/>
</dbReference>
<keyword evidence="7" id="KW-0175">Coiled coil</keyword>
<dbReference type="FunFam" id="3.30.1370.10:FF:000006">
    <property type="entry name" value="Ribonuclease Y"/>
    <property type="match status" value="1"/>
</dbReference>
<accession>A0A0L0WBH9</accession>
<evidence type="ECO:0000256" key="6">
    <source>
        <dbReference type="NCBIfam" id="TIGR03319"/>
    </source>
</evidence>
<dbReference type="InterPro" id="IPR006674">
    <property type="entry name" value="HD_domain"/>
</dbReference>
<dbReference type="SMART" id="SM00471">
    <property type="entry name" value="HDc"/>
    <property type="match status" value="1"/>
</dbReference>
<dbReference type="Pfam" id="PF12072">
    <property type="entry name" value="RNase_Y_N"/>
    <property type="match status" value="1"/>
</dbReference>
<evidence type="ECO:0000259" key="8">
    <source>
        <dbReference type="PROSITE" id="PS51831"/>
    </source>
</evidence>
<evidence type="ECO:0000256" key="4">
    <source>
        <dbReference type="ARBA" id="ARBA00022884"/>
    </source>
</evidence>
<dbReference type="InterPro" id="IPR004088">
    <property type="entry name" value="KH_dom_type_1"/>
</dbReference>
<evidence type="ECO:0000256" key="2">
    <source>
        <dbReference type="ARBA" id="ARBA00022759"/>
    </source>
</evidence>
<name>A0A0L0WBH9_GOTPU</name>
<dbReference type="PROSITE" id="PS50084">
    <property type="entry name" value="KH_TYPE_1"/>
    <property type="match status" value="1"/>
</dbReference>
<dbReference type="CDD" id="cd00077">
    <property type="entry name" value="HDc"/>
    <property type="match status" value="1"/>
</dbReference>
<dbReference type="EMBL" id="LGSS01000005">
    <property type="protein sequence ID" value="KNF08884.1"/>
    <property type="molecule type" value="Genomic_DNA"/>
</dbReference>
<dbReference type="InterPro" id="IPR022711">
    <property type="entry name" value="RNase_Y_N"/>
</dbReference>
<dbReference type="STRING" id="1503.CLPU_5c01910"/>
<dbReference type="InterPro" id="IPR003607">
    <property type="entry name" value="HD/PDEase_dom"/>
</dbReference>
<keyword evidence="4 5" id="KW-0694">RNA-binding</keyword>
<dbReference type="Proteomes" id="UP000037267">
    <property type="component" value="Unassembled WGS sequence"/>
</dbReference>
<keyword evidence="5" id="KW-1003">Cell membrane</keyword>
<dbReference type="PATRIC" id="fig|1503.3.peg.2717"/>
<dbReference type="PROSITE" id="PS51831">
    <property type="entry name" value="HD"/>
    <property type="match status" value="1"/>
</dbReference>
<keyword evidence="5" id="KW-1133">Transmembrane helix</keyword>
<dbReference type="GO" id="GO:0003723">
    <property type="term" value="F:RNA binding"/>
    <property type="evidence" value="ECO:0007669"/>
    <property type="project" value="UniProtKB-UniRule"/>
</dbReference>
<comment type="caution">
    <text evidence="9">The sequence shown here is derived from an EMBL/GenBank/DDBJ whole genome shotgun (WGS) entry which is preliminary data.</text>
</comment>
<dbReference type="GO" id="GO:0016787">
    <property type="term" value="F:hydrolase activity"/>
    <property type="evidence" value="ECO:0007669"/>
    <property type="project" value="UniProtKB-KW"/>
</dbReference>
<comment type="subcellular location">
    <subcellularLocation>
        <location evidence="5">Cell membrane</location>
        <topology evidence="5">Single-pass membrane protein</topology>
    </subcellularLocation>
</comment>
<keyword evidence="1 5" id="KW-0540">Nuclease</keyword>
<dbReference type="SUPFAM" id="SSF109604">
    <property type="entry name" value="HD-domain/PDEase-like"/>
    <property type="match status" value="1"/>
</dbReference>
<dbReference type="GO" id="GO:0006402">
    <property type="term" value="P:mRNA catabolic process"/>
    <property type="evidence" value="ECO:0007669"/>
    <property type="project" value="UniProtKB-UniRule"/>
</dbReference>
<dbReference type="SUPFAM" id="SSF54791">
    <property type="entry name" value="Eukaryotic type KH-domain (KH-domain type I)"/>
    <property type="match status" value="1"/>
</dbReference>
<comment type="function">
    <text evidence="5">Endoribonuclease that initiates mRNA decay.</text>
</comment>
<evidence type="ECO:0000256" key="5">
    <source>
        <dbReference type="HAMAP-Rule" id="MF_00335"/>
    </source>
</evidence>
<keyword evidence="5" id="KW-0812">Transmembrane</keyword>
<sequence>MGRCFIISTAGIIAITIIGIIVGILAGFYIRKIIGEGKINNAESVAAKIIDDAKKENETMKKEMLLEAKEEIHKMRNEIERENKERRLEFQKQERRLVHKEETIDRKSESIERKEEVLSKKIKDLEEREVSINELYQKQVEELEKISGLTSDEAREILLNDIKKEISQESAMMIKEIETKAKEEAEKKAREVIAYAIQKCAADHVAETTVTVVSLPNDEMKGRIIGREGRNIRTLETLTGIDLIIDDTPEAVILSGFDPIRREVARIALEKLIVDGRIHPARIEEMVDKARKEVENYIREQGEQAAFETGIHGLHSELIRLLGRLTFRTSYGQNILKHSIEVSHLAGLMAAEIGADIKIAKRAGLLHDLGKAVDHEVEGPHVAIGVDLARRYRESKEVIHAIEAHHGDVEPETIEAILVQAADAISAARPGARRETLEAYIKRLEKLEEIANSFDGIEKSFAIQAGREVRIMVKPESVNDDQIVHTAREIVKRIEDELEYPGQIKVNVIRETRAIEYAK</sequence>
<dbReference type="CDD" id="cd22431">
    <property type="entry name" value="KH-I_RNaseY"/>
    <property type="match status" value="1"/>
</dbReference>
<dbReference type="AlphaFoldDB" id="A0A0L0WBH9"/>
<dbReference type="NCBIfam" id="TIGR03319">
    <property type="entry name" value="RNase_Y"/>
    <property type="match status" value="1"/>
</dbReference>
<feature type="coiled-coil region" evidence="7">
    <location>
        <begin position="50"/>
        <end position="142"/>
    </location>
</feature>
<dbReference type="OrthoDB" id="9803205at2"/>
<organism evidence="9 10">
    <name type="scientific">Gottschalkia purinilytica</name>
    <name type="common">Clostridium purinilyticum</name>
    <dbReference type="NCBI Taxonomy" id="1503"/>
    <lineage>
        <taxon>Bacteria</taxon>
        <taxon>Bacillati</taxon>
        <taxon>Bacillota</taxon>
        <taxon>Tissierellia</taxon>
        <taxon>Tissierellales</taxon>
        <taxon>Gottschalkiaceae</taxon>
        <taxon>Gottschalkia</taxon>
    </lineage>
</organism>
<proteinExistence type="inferred from homology"/>
<dbReference type="InterPro" id="IPR004087">
    <property type="entry name" value="KH_dom"/>
</dbReference>
<dbReference type="HAMAP" id="MF_00335">
    <property type="entry name" value="RNase_Y"/>
    <property type="match status" value="1"/>
</dbReference>
<evidence type="ECO:0000256" key="7">
    <source>
        <dbReference type="SAM" id="Coils"/>
    </source>
</evidence>
<evidence type="ECO:0000313" key="9">
    <source>
        <dbReference type="EMBL" id="KNF08884.1"/>
    </source>
</evidence>
<protein>
    <recommendedName>
        <fullName evidence="5 6">Ribonuclease Y</fullName>
        <shortName evidence="5">RNase Y</shortName>
        <ecNumber evidence="5 6">3.1.-.-</ecNumber>
    </recommendedName>
</protein>
<keyword evidence="10" id="KW-1185">Reference proteome</keyword>
<dbReference type="Gene3D" id="3.30.1370.10">
    <property type="entry name" value="K Homology domain, type 1"/>
    <property type="match status" value="1"/>
</dbReference>
<evidence type="ECO:0000256" key="3">
    <source>
        <dbReference type="ARBA" id="ARBA00022801"/>
    </source>
</evidence>
<feature type="transmembrane region" description="Helical" evidence="5">
    <location>
        <begin position="6"/>
        <end position="30"/>
    </location>
</feature>
<dbReference type="FunFam" id="1.10.3210.10:FF:000022">
    <property type="entry name" value="Ribonuclease Y"/>
    <property type="match status" value="1"/>
</dbReference>
<comment type="similarity">
    <text evidence="5">Belongs to the RNase Y family.</text>
</comment>
<dbReference type="Pfam" id="PF01966">
    <property type="entry name" value="HD"/>
    <property type="match status" value="1"/>
</dbReference>
<dbReference type="PANTHER" id="PTHR12826:SF15">
    <property type="entry name" value="RIBONUCLEASE Y"/>
    <property type="match status" value="1"/>
</dbReference>
<dbReference type="NCBIfam" id="TIGR00277">
    <property type="entry name" value="HDIG"/>
    <property type="match status" value="1"/>
</dbReference>
<keyword evidence="2 5" id="KW-0255">Endonuclease</keyword>
<dbReference type="RefSeq" id="WP_050354975.1">
    <property type="nucleotide sequence ID" value="NZ_LGSS01000005.1"/>
</dbReference>
<dbReference type="PANTHER" id="PTHR12826">
    <property type="entry name" value="RIBONUCLEASE Y"/>
    <property type="match status" value="1"/>
</dbReference>
<gene>
    <name evidence="5 9" type="primary">rny</name>
    <name evidence="9" type="ORF">CLPU_5c01910</name>
</gene>
<feature type="domain" description="HD" evidence="8">
    <location>
        <begin position="335"/>
        <end position="428"/>
    </location>
</feature>
<keyword evidence="5" id="KW-0472">Membrane</keyword>